<dbReference type="EMBL" id="BDFE01000016">
    <property type="protein sequence ID" value="GAU09057.1"/>
    <property type="molecule type" value="Genomic_DNA"/>
</dbReference>
<dbReference type="AlphaFoldDB" id="A0A194AG51"/>
<dbReference type="SUPFAM" id="SSF55326">
    <property type="entry name" value="PurM N-terminal domain-like"/>
    <property type="match status" value="1"/>
</dbReference>
<feature type="domain" description="PurM-like C-terminal" evidence="3">
    <location>
        <begin position="160"/>
        <end position="311"/>
    </location>
</feature>
<organism evidence="4 5">
    <name type="scientific">Desulfoplanes formicivorans</name>
    <dbReference type="NCBI Taxonomy" id="1592317"/>
    <lineage>
        <taxon>Bacteria</taxon>
        <taxon>Pseudomonadati</taxon>
        <taxon>Thermodesulfobacteriota</taxon>
        <taxon>Desulfovibrionia</taxon>
        <taxon>Desulfovibrionales</taxon>
        <taxon>Desulfoplanaceae</taxon>
        <taxon>Desulfoplanes</taxon>
    </lineage>
</organism>
<dbReference type="GO" id="GO:0051604">
    <property type="term" value="P:protein maturation"/>
    <property type="evidence" value="ECO:0007669"/>
    <property type="project" value="TreeGrafter"/>
</dbReference>
<dbReference type="InterPro" id="IPR011854">
    <property type="entry name" value="HypE"/>
</dbReference>
<dbReference type="InterPro" id="IPR036676">
    <property type="entry name" value="PurM-like_C_sf"/>
</dbReference>
<dbReference type="SUPFAM" id="SSF56042">
    <property type="entry name" value="PurM C-terminal domain-like"/>
    <property type="match status" value="1"/>
</dbReference>
<dbReference type="CDD" id="cd02197">
    <property type="entry name" value="HypE"/>
    <property type="match status" value="1"/>
</dbReference>
<dbReference type="Gene3D" id="3.30.1330.10">
    <property type="entry name" value="PurM-like, N-terminal domain"/>
    <property type="match status" value="1"/>
</dbReference>
<dbReference type="Gene3D" id="3.90.650.10">
    <property type="entry name" value="PurM-like C-terminal domain"/>
    <property type="match status" value="1"/>
</dbReference>
<evidence type="ECO:0000313" key="5">
    <source>
        <dbReference type="Proteomes" id="UP000095200"/>
    </source>
</evidence>
<comment type="caution">
    <text evidence="4">The sequence shown here is derived from an EMBL/GenBank/DDBJ whole genome shotgun (WGS) entry which is preliminary data.</text>
</comment>
<proteinExistence type="inferred from homology"/>
<accession>A0A194AG51</accession>
<evidence type="ECO:0000259" key="3">
    <source>
        <dbReference type="Pfam" id="PF02769"/>
    </source>
</evidence>
<evidence type="ECO:0000256" key="1">
    <source>
        <dbReference type="ARBA" id="ARBA00006243"/>
    </source>
</evidence>
<dbReference type="RefSeq" id="WP_069859197.1">
    <property type="nucleotide sequence ID" value="NZ_BDFE01000016.1"/>
</dbReference>
<dbReference type="OrthoDB" id="9801934at2"/>
<dbReference type="PANTHER" id="PTHR30303:SF0">
    <property type="entry name" value="CARBAMOYL DEHYDRATASE HYPE"/>
    <property type="match status" value="1"/>
</dbReference>
<dbReference type="InterPro" id="IPR036921">
    <property type="entry name" value="PurM-like_N_sf"/>
</dbReference>
<evidence type="ECO:0000313" key="4">
    <source>
        <dbReference type="EMBL" id="GAU09057.1"/>
    </source>
</evidence>
<dbReference type="PIRSF" id="PIRSF005644">
    <property type="entry name" value="Hdrgns_mtr_HypE"/>
    <property type="match status" value="1"/>
</dbReference>
<dbReference type="NCBIfam" id="TIGR02124">
    <property type="entry name" value="hypE"/>
    <property type="match status" value="1"/>
</dbReference>
<keyword evidence="5" id="KW-1185">Reference proteome</keyword>
<dbReference type="Proteomes" id="UP000095200">
    <property type="component" value="Unassembled WGS sequence"/>
</dbReference>
<dbReference type="STRING" id="1592317.DPF_1777"/>
<dbReference type="PANTHER" id="PTHR30303">
    <property type="entry name" value="HYDROGENASE ISOENZYMES FORMATION PROTEIN HYPE"/>
    <property type="match status" value="1"/>
</dbReference>
<dbReference type="InterPro" id="IPR016188">
    <property type="entry name" value="PurM-like_N"/>
</dbReference>
<protein>
    <submittedName>
        <fullName evidence="4">Hydrogenase expression/formation protein HypE</fullName>
    </submittedName>
</protein>
<dbReference type="Pfam" id="PF00586">
    <property type="entry name" value="AIRS"/>
    <property type="match status" value="1"/>
</dbReference>
<sequence>MSQKLLLDYGSGGKASQRLISGMFLKYLGNDRLNRLDDAAFLELSGPISMSTDTFTVDPLFFPGGDIGSLAVHGTVNDVAMLGARPRFITCGLILEEGLDMDVLERIIASVGRAARNAGVEVVTGDTKVVPRGAADKIFINTTGVGEIFVTPGPSGHSAKPGDAILISGTMGDHGLTILSKREGLSFDAPVESDSAALNHLIVRLLQEIPEIHVLRDPTRGGLATTLSEIALQSNVECFIREKDIPVREAVAGGCSFLGLDPLYLANEGKFICILPEKFADKALEIMRSDVLATNAQQIGEVRKDHPGKVVLETPIGGHRLLDMLEGAQLPRIC</sequence>
<gene>
    <name evidence="4" type="ORF">DPF_1777</name>
</gene>
<comment type="similarity">
    <text evidence="1">Belongs to the HypE family.</text>
</comment>
<feature type="domain" description="PurM-like N-terminal" evidence="2">
    <location>
        <begin position="37"/>
        <end position="148"/>
    </location>
</feature>
<reference evidence="5" key="1">
    <citation type="submission" date="2016-06" db="EMBL/GenBank/DDBJ databases">
        <title>Draft genome sequence of Desulfoplanes formicivorans strain Pf12B.</title>
        <authorList>
            <person name="Watanabe M."/>
            <person name="Kojima H."/>
            <person name="Fukui M."/>
        </authorList>
    </citation>
    <scope>NUCLEOTIDE SEQUENCE [LARGE SCALE GENOMIC DNA]</scope>
    <source>
        <strain evidence="5">Pf12B</strain>
    </source>
</reference>
<name>A0A194AG51_9BACT</name>
<evidence type="ECO:0000259" key="2">
    <source>
        <dbReference type="Pfam" id="PF00586"/>
    </source>
</evidence>
<dbReference type="Pfam" id="PF02769">
    <property type="entry name" value="AIRS_C"/>
    <property type="match status" value="1"/>
</dbReference>
<dbReference type="InterPro" id="IPR010918">
    <property type="entry name" value="PurM-like_C_dom"/>
</dbReference>